<proteinExistence type="predicted"/>
<dbReference type="GO" id="GO:0016787">
    <property type="term" value="F:hydrolase activity"/>
    <property type="evidence" value="ECO:0007669"/>
    <property type="project" value="UniProtKB-KW"/>
</dbReference>
<dbReference type="Gene3D" id="3.40.50.1820">
    <property type="entry name" value="alpha/beta hydrolase"/>
    <property type="match status" value="1"/>
</dbReference>
<dbReference type="Proteomes" id="UP001589799">
    <property type="component" value="Unassembled WGS sequence"/>
</dbReference>
<sequence length="395" mass="43399">MAQDDRDQELRAFAQVVSAWKHLSAVSSRSPEDVHGIFEKLGVPREDAREAASIIEDLRRVSVAEPGKMLNVPSCALGWQPSILAPVFHGTREISMASGPPMRHRVYFPSTDGSPDTAPPLLGCGRYPLVLLLHGFCIEADHFRRWDLFAARLARAGYVVVVPEIDHSYPWAEDAPAVAMVEELLLWMRASWEFADALLPRPATAIVGHSWGALLGGRILARQQHPFSAYASLSGSWREWAFPHPNPLPSLGTASLFVWGDGASDASADLGAWWTQLDLVKHRIVFSGAEHWDYLGDQGTTCAAWTGACPPFVRDLAADFVLTFLSHYLPPERWWLLPVTIPHSLVPPPLDLTADQEFFAGGHLRGFARVGSGNCNVTHTWQVNADTGAITLTGH</sequence>
<evidence type="ECO:0000313" key="2">
    <source>
        <dbReference type="EMBL" id="MFC0340792.1"/>
    </source>
</evidence>
<dbReference type="RefSeq" id="WP_377698451.1">
    <property type="nucleotide sequence ID" value="NZ_JBHLWE010000027.1"/>
</dbReference>
<dbReference type="SUPFAM" id="SSF53474">
    <property type="entry name" value="alpha/beta-Hydrolases"/>
    <property type="match status" value="1"/>
</dbReference>
<keyword evidence="2" id="KW-0378">Hydrolase</keyword>
<evidence type="ECO:0000313" key="3">
    <source>
        <dbReference type="Proteomes" id="UP001589799"/>
    </source>
</evidence>
<dbReference type="Pfam" id="PF00561">
    <property type="entry name" value="Abhydrolase_1"/>
    <property type="match status" value="1"/>
</dbReference>
<gene>
    <name evidence="2" type="ORF">ACFFII_08460</name>
</gene>
<reference evidence="2 3" key="1">
    <citation type="submission" date="2024-09" db="EMBL/GenBank/DDBJ databases">
        <authorList>
            <person name="Sun Q."/>
            <person name="Mori K."/>
        </authorList>
    </citation>
    <scope>NUCLEOTIDE SEQUENCE [LARGE SCALE GENOMIC DNA]</scope>
    <source>
        <strain evidence="2 3">KCTC 22789</strain>
    </source>
</reference>
<evidence type="ECO:0000259" key="1">
    <source>
        <dbReference type="Pfam" id="PF00561"/>
    </source>
</evidence>
<dbReference type="EMBL" id="JBHLWE010000027">
    <property type="protein sequence ID" value="MFC0340792.1"/>
    <property type="molecule type" value="Genomic_DNA"/>
</dbReference>
<dbReference type="EC" id="3.4.-.-" evidence="2"/>
<dbReference type="InterPro" id="IPR000073">
    <property type="entry name" value="AB_hydrolase_1"/>
</dbReference>
<comment type="caution">
    <text evidence="2">The sequence shown here is derived from an EMBL/GenBank/DDBJ whole genome shotgun (WGS) entry which is preliminary data.</text>
</comment>
<keyword evidence="3" id="KW-1185">Reference proteome</keyword>
<protein>
    <submittedName>
        <fullName evidence="2">Alpha/beta hydrolase family protein</fullName>
        <ecNumber evidence="2">3.4.-.-</ecNumber>
    </submittedName>
</protein>
<organism evidence="2 3">
    <name type="scientific">Paracoccus niistensis</name>
    <dbReference type="NCBI Taxonomy" id="632935"/>
    <lineage>
        <taxon>Bacteria</taxon>
        <taxon>Pseudomonadati</taxon>
        <taxon>Pseudomonadota</taxon>
        <taxon>Alphaproteobacteria</taxon>
        <taxon>Rhodobacterales</taxon>
        <taxon>Paracoccaceae</taxon>
        <taxon>Paracoccus</taxon>
    </lineage>
</organism>
<name>A0ABV6I499_9RHOB</name>
<feature type="domain" description="AB hydrolase-1" evidence="1">
    <location>
        <begin position="128"/>
        <end position="240"/>
    </location>
</feature>
<accession>A0ABV6I499</accession>
<dbReference type="InterPro" id="IPR029058">
    <property type="entry name" value="AB_hydrolase_fold"/>
</dbReference>